<reference evidence="8" key="1">
    <citation type="submission" date="2017-09" db="EMBL/GenBank/DDBJ databases">
        <title>Contemporary evolution of a Lepidopteran species, Heliothis virescens, in response to modern agricultural practices.</title>
        <authorList>
            <person name="Fritz M.L."/>
            <person name="Deyonke A.M."/>
            <person name="Papanicolaou A."/>
            <person name="Micinski S."/>
            <person name="Westbrook J."/>
            <person name="Gould F."/>
        </authorList>
    </citation>
    <scope>NUCLEOTIDE SEQUENCE [LARGE SCALE GENOMIC DNA]</scope>
    <source>
        <strain evidence="8">HvINT-</strain>
        <tissue evidence="8">Whole body</tissue>
    </source>
</reference>
<feature type="transmembrane region" description="Helical" evidence="6">
    <location>
        <begin position="523"/>
        <end position="547"/>
    </location>
</feature>
<dbReference type="PANTHER" id="PTHR43568">
    <property type="entry name" value="P PROTEIN"/>
    <property type="match status" value="1"/>
</dbReference>
<gene>
    <name evidence="8" type="ORF">B5V51_10250</name>
</gene>
<feature type="transmembrane region" description="Helical" evidence="6">
    <location>
        <begin position="6"/>
        <end position="27"/>
    </location>
</feature>
<dbReference type="InterPro" id="IPR051475">
    <property type="entry name" value="Diverse_Ion_Transporter"/>
</dbReference>
<keyword evidence="3 6" id="KW-0812">Transmembrane</keyword>
<dbReference type="InterPro" id="IPR004680">
    <property type="entry name" value="Cit_transptr-like_dom"/>
</dbReference>
<evidence type="ECO:0000256" key="4">
    <source>
        <dbReference type="ARBA" id="ARBA00022989"/>
    </source>
</evidence>
<keyword evidence="5 6" id="KW-0472">Membrane</keyword>
<feature type="transmembrane region" description="Helical" evidence="6">
    <location>
        <begin position="567"/>
        <end position="585"/>
    </location>
</feature>
<feature type="transmembrane region" description="Helical" evidence="6">
    <location>
        <begin position="351"/>
        <end position="373"/>
    </location>
</feature>
<feature type="transmembrane region" description="Helical" evidence="6">
    <location>
        <begin position="311"/>
        <end position="331"/>
    </location>
</feature>
<comment type="subcellular location">
    <subcellularLocation>
        <location evidence="1">Membrane</location>
        <topology evidence="1">Multi-pass membrane protein</topology>
    </subcellularLocation>
</comment>
<protein>
    <recommendedName>
        <fullName evidence="7">Citrate transporter-like domain-containing protein</fullName>
    </recommendedName>
</protein>
<name>A0A2A4JVQ7_HELVI</name>
<dbReference type="Pfam" id="PF03600">
    <property type="entry name" value="CitMHS"/>
    <property type="match status" value="1"/>
</dbReference>
<evidence type="ECO:0000313" key="8">
    <source>
        <dbReference type="EMBL" id="PCG76127.1"/>
    </source>
</evidence>
<feature type="transmembrane region" description="Helical" evidence="6">
    <location>
        <begin position="468"/>
        <end position="488"/>
    </location>
</feature>
<organism evidence="8">
    <name type="scientific">Heliothis virescens</name>
    <name type="common">Tobacco budworm moth</name>
    <dbReference type="NCBI Taxonomy" id="7102"/>
    <lineage>
        <taxon>Eukaryota</taxon>
        <taxon>Metazoa</taxon>
        <taxon>Ecdysozoa</taxon>
        <taxon>Arthropoda</taxon>
        <taxon>Hexapoda</taxon>
        <taxon>Insecta</taxon>
        <taxon>Pterygota</taxon>
        <taxon>Neoptera</taxon>
        <taxon>Endopterygota</taxon>
        <taxon>Lepidoptera</taxon>
        <taxon>Glossata</taxon>
        <taxon>Ditrysia</taxon>
        <taxon>Noctuoidea</taxon>
        <taxon>Noctuidae</taxon>
        <taxon>Heliothinae</taxon>
        <taxon>Heliothis</taxon>
    </lineage>
</organism>
<keyword evidence="4 6" id="KW-1133">Transmembrane helix</keyword>
<feature type="domain" description="Citrate transporter-like" evidence="7">
    <location>
        <begin position="188"/>
        <end position="621"/>
    </location>
</feature>
<feature type="transmembrane region" description="Helical" evidence="6">
    <location>
        <begin position="268"/>
        <end position="290"/>
    </location>
</feature>
<feature type="transmembrane region" description="Helical" evidence="6">
    <location>
        <begin position="174"/>
        <end position="193"/>
    </location>
</feature>
<evidence type="ECO:0000259" key="7">
    <source>
        <dbReference type="Pfam" id="PF03600"/>
    </source>
</evidence>
<dbReference type="GO" id="GO:0016020">
    <property type="term" value="C:membrane"/>
    <property type="evidence" value="ECO:0007669"/>
    <property type="project" value="UniProtKB-SubCell"/>
</dbReference>
<dbReference type="STRING" id="7102.A0A2A4JVQ7"/>
<dbReference type="PANTHER" id="PTHR43568:SF1">
    <property type="entry name" value="P PROTEIN"/>
    <property type="match status" value="1"/>
</dbReference>
<dbReference type="EMBL" id="NWSH01000477">
    <property type="protein sequence ID" value="PCG76127.1"/>
    <property type="molecule type" value="Genomic_DNA"/>
</dbReference>
<evidence type="ECO:0000256" key="2">
    <source>
        <dbReference type="ARBA" id="ARBA00022448"/>
    </source>
</evidence>
<proteinExistence type="predicted"/>
<evidence type="ECO:0000256" key="5">
    <source>
        <dbReference type="ARBA" id="ARBA00023136"/>
    </source>
</evidence>
<feature type="transmembrane region" description="Helical" evidence="6">
    <location>
        <begin position="228"/>
        <end position="248"/>
    </location>
</feature>
<feature type="transmembrane region" description="Helical" evidence="6">
    <location>
        <begin position="1173"/>
        <end position="1193"/>
    </location>
</feature>
<evidence type="ECO:0000256" key="3">
    <source>
        <dbReference type="ARBA" id="ARBA00022692"/>
    </source>
</evidence>
<dbReference type="GO" id="GO:0055085">
    <property type="term" value="P:transmembrane transport"/>
    <property type="evidence" value="ECO:0007669"/>
    <property type="project" value="InterPro"/>
</dbReference>
<accession>A0A2A4JVQ7</accession>
<keyword evidence="2" id="KW-0813">Transport</keyword>
<dbReference type="CDD" id="cd01116">
    <property type="entry name" value="P_permease"/>
    <property type="match status" value="1"/>
</dbReference>
<comment type="caution">
    <text evidence="8">The sequence shown here is derived from an EMBL/GenBank/DDBJ whole genome shotgun (WGS) entry which is preliminary data.</text>
</comment>
<evidence type="ECO:0000256" key="1">
    <source>
        <dbReference type="ARBA" id="ARBA00004141"/>
    </source>
</evidence>
<sequence length="1434" mass="163610">MAQARHIVKISVLVGVWIFFTVAFLMYNEKQEVTRHSSVAPEQIKDYIIENDQNKLSILLKLTGPFLSEQYEKKLNYSERKNMHKMQIWIEKWVVNGDGNNGSVKYDAVQTSNHWTFLLENQMEDFHESKTRFSILQLPPLSTNTSVLSVRLSTTSHTIVPFTLSYTLDPLDRTAGLVYACILLASLYGLIVFEVINRTMAALLLSTASLAALAIAGERPSIPELISWLDVETLLLLFSMMVLVAFLAETGVFDYFAVLTFQLAKGKIWPLITLLCVITSVVSLLLDNVTTVLLMTPVTIRLCVVMKMDPVPVLLSMVMFCNLGGTATPVGDPPNVIIASNKQVVQAGINFTNFTIHMTLGILLVAIQTYFQLRFIFRDPNKLRISESEDIQEVRRQISIWRHAADSLPHLSNDHLIVKRRLEKKIVKLTVKLDLLVKEGKVRTCPKESFETTLADMREKYKIRDKALLVKCSVTIAFVVIVFFLHSLPEFNRVSLGWSALLGALLLLTLADREDLEPVLHRIEWSTLLFFAALFVLMEALSKLGLIGYIGGWTEALILRVHENDRLAVALVLMVWVSGITSAFVDNVPLTTMMVRVVTSLGTHPTLNLPMAPLIWALSFGVCLGEGHANMDSSAFHEGAFSFIYHGDNKLNMILVLKNVQNDIKMEVYFEYTPDIRRHRTLLEYDLISSKTALVSIEKKLSNKDEVQVVLELEKNGLHAKTNIALGRRHNLLSLVTKTGVCLRAHPCYVVVDISEINFDEDKDKVTSKKAVTQVADVEQNSAIVNETVDTPTVSESHIEGDTKKKLELRINNDPILTVKLTTTADHETEAHYTFDKGEDIDYKCTIMNGGYEHKMRLEYYNDRGQLIFKTMDSKLKTQQFRSILKTENDKYYVDCICKTSPTFQEYRYRVYFNLRIQDSSPNDHALTLYVNGERQLIRQEELEESYDDYKPYKFIEGEQLNIICKKNKTLKGDLRFYFYDKKKSGIPNATFLSPSEIMLSFMTVQYNVHNTSLACAISNSDVRKPFARIQFTSDLPESGIRIVGLPRKNVMYQYTNASTWTIAYQYTVNEILNITCVVKSGISISNSQFQWKFEGETLASDVEFTSSAVLISKPRFVTILDETHDQTNIQCIYQHTSRRTKIMVEIVLHLKPEFDSELLIKNTNDEESHMDIIGLTVAAVVSIAVAIICFIFRLKKSKHSRLIQNAYKDLQNQNESPIPVFPSQWESDYSSDTKIDEGVTQNYSYAGFNDFKNRQSNTSENYYTEIDDYFKPKVRNDVWKTAKPTVDQSVNVPATDNVNHQRTYHNVSNPFDETYNNLNHNLPFDIKDFTSKTDTYGSIPRTGKNKSVSFQDNEPKPAKTIINDMNPFRSQFTAERNEVRANNIADNIMPKDNYYENRMENSSVYAEPYSELDRIVTNTLYEKMTNYLSLDKN</sequence>
<evidence type="ECO:0000256" key="6">
    <source>
        <dbReference type="SAM" id="Phobius"/>
    </source>
</evidence>